<accession>A0A6I4W7W3</accession>
<name>A0A6I4W7W3_9ACTN</name>
<reference evidence="2 3" key="1">
    <citation type="submission" date="2019-12" db="EMBL/GenBank/DDBJ databases">
        <title>Nocardia macrotermitis sp. nov. and Nocardia aurantia sp. nov., isolated from the gut of the fungus growing-termite Macrotermes natalensis.</title>
        <authorList>
            <person name="Christine B."/>
            <person name="Rene B."/>
        </authorList>
    </citation>
    <scope>NUCLEOTIDE SEQUENCE [LARGE SCALE GENOMIC DNA]</scope>
    <source>
        <strain evidence="2 3">DSM 102126</strain>
    </source>
</reference>
<keyword evidence="3" id="KW-1185">Reference proteome</keyword>
<sequence length="87" mass="9756">MIYIDPPLWPARGRVWSHLVSDVSYDELHTFAARIGMPPRAFDRDHYDVPEDLYAAALAAGAQAVGCRELLLRLKAAGLRRPKRRGA</sequence>
<gene>
    <name evidence="2" type="ORF">GQ466_04280</name>
</gene>
<dbReference type="RefSeq" id="WP_161101433.1">
    <property type="nucleotide sequence ID" value="NZ_JBHLYI010000002.1"/>
</dbReference>
<dbReference type="OrthoDB" id="9808993at2"/>
<proteinExistence type="predicted"/>
<dbReference type="AlphaFoldDB" id="A0A6I4W7W3"/>
<evidence type="ECO:0000313" key="3">
    <source>
        <dbReference type="Proteomes" id="UP000431901"/>
    </source>
</evidence>
<feature type="domain" description="DUF4031" evidence="1">
    <location>
        <begin position="2"/>
        <end position="76"/>
    </location>
</feature>
<evidence type="ECO:0000259" key="1">
    <source>
        <dbReference type="Pfam" id="PF13223"/>
    </source>
</evidence>
<dbReference type="EMBL" id="WUTW01000001">
    <property type="protein sequence ID" value="MXQ63244.1"/>
    <property type="molecule type" value="Genomic_DNA"/>
</dbReference>
<dbReference type="InterPro" id="IPR025109">
    <property type="entry name" value="DUF4031"/>
</dbReference>
<dbReference type="Proteomes" id="UP000431901">
    <property type="component" value="Unassembled WGS sequence"/>
</dbReference>
<evidence type="ECO:0000313" key="2">
    <source>
        <dbReference type="EMBL" id="MXQ63244.1"/>
    </source>
</evidence>
<comment type="caution">
    <text evidence="2">The sequence shown here is derived from an EMBL/GenBank/DDBJ whole genome shotgun (WGS) entry which is preliminary data.</text>
</comment>
<dbReference type="Pfam" id="PF13223">
    <property type="entry name" value="DUF4031"/>
    <property type="match status" value="1"/>
</dbReference>
<organism evidence="2 3">
    <name type="scientific">Actinomadura rayongensis</name>
    <dbReference type="NCBI Taxonomy" id="1429076"/>
    <lineage>
        <taxon>Bacteria</taxon>
        <taxon>Bacillati</taxon>
        <taxon>Actinomycetota</taxon>
        <taxon>Actinomycetes</taxon>
        <taxon>Streptosporangiales</taxon>
        <taxon>Thermomonosporaceae</taxon>
        <taxon>Actinomadura</taxon>
    </lineage>
</organism>
<protein>
    <submittedName>
        <fullName evidence="2">DUF4031 domain-containing protein</fullName>
    </submittedName>
</protein>